<comment type="caution">
    <text evidence="2">The sequence shown here is derived from an EMBL/GenBank/DDBJ whole genome shotgun (WGS) entry which is preliminary data.</text>
</comment>
<evidence type="ECO:0000313" key="2">
    <source>
        <dbReference type="EMBL" id="CAE1313843.1"/>
    </source>
</evidence>
<protein>
    <submittedName>
        <fullName evidence="2">Uncharacterized protein</fullName>
    </submittedName>
</protein>
<reference evidence="2" key="1">
    <citation type="submission" date="2021-01" db="EMBL/GenBank/DDBJ databases">
        <authorList>
            <person name="Li R."/>
            <person name="Bekaert M."/>
        </authorList>
    </citation>
    <scope>NUCLEOTIDE SEQUENCE</scope>
    <source>
        <strain evidence="2">Farmed</strain>
    </source>
</reference>
<feature type="transmembrane region" description="Helical" evidence="1">
    <location>
        <begin position="191"/>
        <end position="212"/>
    </location>
</feature>
<dbReference type="EMBL" id="CAHIKZ030004678">
    <property type="protein sequence ID" value="CAE1313843.1"/>
    <property type="molecule type" value="Genomic_DNA"/>
</dbReference>
<evidence type="ECO:0000256" key="1">
    <source>
        <dbReference type="SAM" id="Phobius"/>
    </source>
</evidence>
<feature type="transmembrane region" description="Helical" evidence="1">
    <location>
        <begin position="145"/>
        <end position="170"/>
    </location>
</feature>
<proteinExistence type="predicted"/>
<evidence type="ECO:0000313" key="3">
    <source>
        <dbReference type="Proteomes" id="UP000597762"/>
    </source>
</evidence>
<keyword evidence="1" id="KW-0812">Transmembrane</keyword>
<accession>A0A812DYK8</accession>
<keyword evidence="1" id="KW-0472">Membrane</keyword>
<dbReference type="Proteomes" id="UP000597762">
    <property type="component" value="Unassembled WGS sequence"/>
</dbReference>
<sequence>MLLFPHPLFAGFNQDGPHFGLFLGFRHLFLSPLQLRLFHCTFRAKGILLSLLVTRALLHFAILRSFPKRSFSFSTSNRFPFASAQVSFASFPSRHLLLPDRSISFVSFARSAGFFRRHYIFNHLLFELRVVNCVALGLMNQLIKIFNFLLLFLLAFIRLRQGILSIGFDISFQYEKIFCLFSLQILPLNKLFLLETFSLLVFCGILRLFAALCPLEFGHCL</sequence>
<keyword evidence="3" id="KW-1185">Reference proteome</keyword>
<organism evidence="2 3">
    <name type="scientific">Acanthosepion pharaonis</name>
    <name type="common">Pharaoh cuttlefish</name>
    <name type="synonym">Sepia pharaonis</name>
    <dbReference type="NCBI Taxonomy" id="158019"/>
    <lineage>
        <taxon>Eukaryota</taxon>
        <taxon>Metazoa</taxon>
        <taxon>Spiralia</taxon>
        <taxon>Lophotrochozoa</taxon>
        <taxon>Mollusca</taxon>
        <taxon>Cephalopoda</taxon>
        <taxon>Coleoidea</taxon>
        <taxon>Decapodiformes</taxon>
        <taxon>Sepiida</taxon>
        <taxon>Sepiina</taxon>
        <taxon>Sepiidae</taxon>
        <taxon>Acanthosepion</taxon>
    </lineage>
</organism>
<keyword evidence="1" id="KW-1133">Transmembrane helix</keyword>
<name>A0A812DYK8_ACAPH</name>
<gene>
    <name evidence="2" type="ORF">SPHA_64912</name>
</gene>
<dbReference type="AlphaFoldDB" id="A0A812DYK8"/>